<name>A0ABW1ASM8_9RHOO</name>
<evidence type="ECO:0000313" key="5">
    <source>
        <dbReference type="Proteomes" id="UP001595974"/>
    </source>
</evidence>
<dbReference type="PANTHER" id="PTHR16943">
    <property type="entry name" value="2-METHYLCITRATE DEHYDRATASE-RELATED"/>
    <property type="match status" value="1"/>
</dbReference>
<feature type="domain" description="MmgE/PrpD C-terminal" evidence="3">
    <location>
        <begin position="265"/>
        <end position="434"/>
    </location>
</feature>
<dbReference type="RefSeq" id="WP_096450004.1">
    <property type="nucleotide sequence ID" value="NZ_JBHSOG010000049.1"/>
</dbReference>
<accession>A0ABW1ASM8</accession>
<sequence length="461" mass="48605">MEPELKLAHFAHGLAYEAVPEEALAVVRRMLLTVLGTAVAGAAEEGCEAVRAFVRSQHGTGPATVFVYGDRVSASGAALVNGVMCRALDYCDAMAPGLHIGSSLIPAALAAAELKGGCSGRDFLAALVVGAETAARMNLTEAAYDGADPTGVAAVFGAAAAAARLLGLGPQQTLHALALAFNRAAGSFQSNVDGSLAVRLIQGWVAESGVVCAQLAQLGITGPRHFLSGVYGYAHLFAKGQRRPEAFVEGLGERYLLMNTMFKKYPSCGLTQGVTELALRVKRELGVAPEDIRRVRIGLPPYAYKLVGHPFEIGDNPRVNAQFSAHYCVANAFVRGHPQLAHFTESSIREPAVCALAERVEVVADEAMGERHHTAVDLHVETADGRCHDATLEIAPGFPGNALADEAHLARFRDCMDYAAIPLSARQAERLIERVAALHALDDVRVLLGDMVSEGTAAANP</sequence>
<evidence type="ECO:0000256" key="1">
    <source>
        <dbReference type="ARBA" id="ARBA00006174"/>
    </source>
</evidence>
<dbReference type="InterPro" id="IPR045336">
    <property type="entry name" value="MmgE_PrpD_N"/>
</dbReference>
<comment type="caution">
    <text evidence="4">The sequence shown here is derived from an EMBL/GenBank/DDBJ whole genome shotgun (WGS) entry which is preliminary data.</text>
</comment>
<dbReference type="InterPro" id="IPR045337">
    <property type="entry name" value="MmgE_PrpD_C"/>
</dbReference>
<dbReference type="Proteomes" id="UP001595974">
    <property type="component" value="Unassembled WGS sequence"/>
</dbReference>
<gene>
    <name evidence="4" type="ORF">ACFPTN_13040</name>
</gene>
<evidence type="ECO:0000313" key="4">
    <source>
        <dbReference type="EMBL" id="MFC5770302.1"/>
    </source>
</evidence>
<evidence type="ECO:0000259" key="3">
    <source>
        <dbReference type="Pfam" id="PF19305"/>
    </source>
</evidence>
<dbReference type="Pfam" id="PF03972">
    <property type="entry name" value="MmgE_PrpD_N"/>
    <property type="match status" value="1"/>
</dbReference>
<dbReference type="Gene3D" id="1.10.4100.10">
    <property type="entry name" value="2-methylcitrate dehydratase PrpD"/>
    <property type="match status" value="1"/>
</dbReference>
<dbReference type="PANTHER" id="PTHR16943:SF8">
    <property type="entry name" value="2-METHYLCITRATE DEHYDRATASE"/>
    <property type="match status" value="1"/>
</dbReference>
<dbReference type="EMBL" id="JBHSOG010000049">
    <property type="protein sequence ID" value="MFC5770302.1"/>
    <property type="molecule type" value="Genomic_DNA"/>
</dbReference>
<keyword evidence="5" id="KW-1185">Reference proteome</keyword>
<dbReference type="InterPro" id="IPR042188">
    <property type="entry name" value="MmgE/PrpD_sf_2"/>
</dbReference>
<evidence type="ECO:0000259" key="2">
    <source>
        <dbReference type="Pfam" id="PF03972"/>
    </source>
</evidence>
<reference evidence="5" key="1">
    <citation type="journal article" date="2019" name="Int. J. Syst. Evol. Microbiol.">
        <title>The Global Catalogue of Microorganisms (GCM) 10K type strain sequencing project: providing services to taxonomists for standard genome sequencing and annotation.</title>
        <authorList>
            <consortium name="The Broad Institute Genomics Platform"/>
            <consortium name="The Broad Institute Genome Sequencing Center for Infectious Disease"/>
            <person name="Wu L."/>
            <person name="Ma J."/>
        </authorList>
    </citation>
    <scope>NUCLEOTIDE SEQUENCE [LARGE SCALE GENOMIC DNA]</scope>
    <source>
        <strain evidence="5">SHR3</strain>
    </source>
</reference>
<protein>
    <submittedName>
        <fullName evidence="4">MmgE/PrpD family protein</fullName>
    </submittedName>
</protein>
<comment type="similarity">
    <text evidence="1">Belongs to the PrpD family.</text>
</comment>
<dbReference type="Pfam" id="PF19305">
    <property type="entry name" value="MmgE_PrpD_C"/>
    <property type="match status" value="1"/>
</dbReference>
<organism evidence="4 5">
    <name type="scientific">Thauera sinica</name>
    <dbReference type="NCBI Taxonomy" id="2665146"/>
    <lineage>
        <taxon>Bacteria</taxon>
        <taxon>Pseudomonadati</taxon>
        <taxon>Pseudomonadota</taxon>
        <taxon>Betaproteobacteria</taxon>
        <taxon>Rhodocyclales</taxon>
        <taxon>Zoogloeaceae</taxon>
        <taxon>Thauera</taxon>
    </lineage>
</organism>
<dbReference type="InterPro" id="IPR005656">
    <property type="entry name" value="MmgE_PrpD"/>
</dbReference>
<proteinExistence type="inferred from homology"/>
<dbReference type="SUPFAM" id="SSF103378">
    <property type="entry name" value="2-methylcitrate dehydratase PrpD"/>
    <property type="match status" value="1"/>
</dbReference>
<feature type="domain" description="MmgE/PrpD N-terminal" evidence="2">
    <location>
        <begin position="6"/>
        <end position="241"/>
    </location>
</feature>
<dbReference type="InterPro" id="IPR036148">
    <property type="entry name" value="MmgE/PrpD_sf"/>
</dbReference>
<dbReference type="Gene3D" id="3.30.1330.120">
    <property type="entry name" value="2-methylcitrate dehydratase PrpD"/>
    <property type="match status" value="1"/>
</dbReference>
<dbReference type="InterPro" id="IPR042183">
    <property type="entry name" value="MmgE/PrpD_sf_1"/>
</dbReference>